<evidence type="ECO:0000313" key="3">
    <source>
        <dbReference type="Proteomes" id="UP000030765"/>
    </source>
</evidence>
<dbReference type="GO" id="GO:0004812">
    <property type="term" value="F:aminoacyl-tRNA ligase activity"/>
    <property type="evidence" value="ECO:0007669"/>
    <property type="project" value="UniProtKB-KW"/>
</dbReference>
<dbReference type="EMBL" id="ATLV01018050">
    <property type="status" value="NOT_ANNOTATED_CDS"/>
    <property type="molecule type" value="Genomic_DNA"/>
</dbReference>
<reference evidence="1 3" key="1">
    <citation type="journal article" date="2014" name="BMC Genomics">
        <title>Genome sequence of Anopheles sinensis provides insight into genetics basis of mosquito competence for malaria parasites.</title>
        <authorList>
            <person name="Zhou D."/>
            <person name="Zhang D."/>
            <person name="Ding G."/>
            <person name="Shi L."/>
            <person name="Hou Q."/>
            <person name="Ye Y."/>
            <person name="Xu Y."/>
            <person name="Zhou H."/>
            <person name="Xiong C."/>
            <person name="Li S."/>
            <person name="Yu J."/>
            <person name="Hong S."/>
            <person name="Yu X."/>
            <person name="Zou P."/>
            <person name="Chen C."/>
            <person name="Chang X."/>
            <person name="Wang W."/>
            <person name="Lv Y."/>
            <person name="Sun Y."/>
            <person name="Ma L."/>
            <person name="Shen B."/>
            <person name="Zhu C."/>
        </authorList>
    </citation>
    <scope>NUCLEOTIDE SEQUENCE [LARGE SCALE GENOMIC DNA]</scope>
</reference>
<accession>A0A084VXF2</accession>
<dbReference type="EMBL" id="KE525212">
    <property type="protein sequence ID" value="KFB42646.1"/>
    <property type="molecule type" value="Genomic_DNA"/>
</dbReference>
<sequence length="106" mass="11588">MGQIPAKSARAAILFSKLVTITVKLILVYQCATASLSSTTQPQRRRVREITRPKVIDLWHACASAAEIVNHSRATPNCTVLSGPLGVWQTTCNNAPTMHFTAQKQD</sequence>
<protein>
    <submittedName>
        <fullName evidence="1 2">Glycyl-tRNA synthetase, beta subunit</fullName>
    </submittedName>
</protein>
<dbReference type="EnsemblMetazoa" id="ASIC010384-RA">
    <property type="protein sequence ID" value="ASIC010384-PA"/>
    <property type="gene ID" value="ASIC010384"/>
</dbReference>
<evidence type="ECO:0000313" key="2">
    <source>
        <dbReference type="EnsemblMetazoa" id="ASIC010384-PA"/>
    </source>
</evidence>
<gene>
    <name evidence="1" type="ORF">ZHAS_00010384</name>
</gene>
<keyword evidence="3" id="KW-1185">Reference proteome</keyword>
<evidence type="ECO:0000313" key="1">
    <source>
        <dbReference type="EMBL" id="KFB42646.1"/>
    </source>
</evidence>
<dbReference type="Proteomes" id="UP000030765">
    <property type="component" value="Unassembled WGS sequence"/>
</dbReference>
<keyword evidence="1" id="KW-0436">Ligase</keyword>
<reference evidence="2" key="2">
    <citation type="submission" date="2020-05" db="UniProtKB">
        <authorList>
            <consortium name="EnsemblMetazoa"/>
        </authorList>
    </citation>
    <scope>IDENTIFICATION</scope>
</reference>
<keyword evidence="1" id="KW-0030">Aminoacyl-tRNA synthetase</keyword>
<name>A0A084VXF2_ANOSI</name>
<dbReference type="AlphaFoldDB" id="A0A084VXF2"/>
<proteinExistence type="predicted"/>
<organism evidence="1">
    <name type="scientific">Anopheles sinensis</name>
    <name type="common">Mosquito</name>
    <dbReference type="NCBI Taxonomy" id="74873"/>
    <lineage>
        <taxon>Eukaryota</taxon>
        <taxon>Metazoa</taxon>
        <taxon>Ecdysozoa</taxon>
        <taxon>Arthropoda</taxon>
        <taxon>Hexapoda</taxon>
        <taxon>Insecta</taxon>
        <taxon>Pterygota</taxon>
        <taxon>Neoptera</taxon>
        <taxon>Endopterygota</taxon>
        <taxon>Diptera</taxon>
        <taxon>Nematocera</taxon>
        <taxon>Culicoidea</taxon>
        <taxon>Culicidae</taxon>
        <taxon>Anophelinae</taxon>
        <taxon>Anopheles</taxon>
    </lineage>
</organism>
<dbReference type="VEuPathDB" id="VectorBase:ASIC010384"/>